<dbReference type="Pfam" id="PF13842">
    <property type="entry name" value="zf-Tnp_2"/>
    <property type="match status" value="1"/>
</dbReference>
<evidence type="ECO:0000313" key="4">
    <source>
        <dbReference type="RefSeq" id="XP_032824659.1"/>
    </source>
</evidence>
<evidence type="ECO:0000259" key="1">
    <source>
        <dbReference type="Pfam" id="PF13842"/>
    </source>
</evidence>
<dbReference type="InterPro" id="IPR029526">
    <property type="entry name" value="PGBD"/>
</dbReference>
<reference evidence="4" key="1">
    <citation type="submission" date="2025-08" db="UniProtKB">
        <authorList>
            <consortium name="RefSeq"/>
        </authorList>
    </citation>
    <scope>IDENTIFICATION</scope>
    <source>
        <tissue evidence="4">Sperm</tissue>
    </source>
</reference>
<organism evidence="3 4">
    <name type="scientific">Petromyzon marinus</name>
    <name type="common">Sea lamprey</name>
    <dbReference type="NCBI Taxonomy" id="7757"/>
    <lineage>
        <taxon>Eukaryota</taxon>
        <taxon>Metazoa</taxon>
        <taxon>Chordata</taxon>
        <taxon>Craniata</taxon>
        <taxon>Vertebrata</taxon>
        <taxon>Cyclostomata</taxon>
        <taxon>Hyperoartia</taxon>
        <taxon>Petromyzontiformes</taxon>
        <taxon>Petromyzontidae</taxon>
        <taxon>Petromyzon</taxon>
    </lineage>
</organism>
<dbReference type="PANTHER" id="PTHR46599">
    <property type="entry name" value="PIGGYBAC TRANSPOSABLE ELEMENT-DERIVED PROTEIN 4"/>
    <property type="match status" value="1"/>
</dbReference>
<name>A0AAJ7X7R8_PETMA</name>
<keyword evidence="3" id="KW-1185">Reference proteome</keyword>
<dbReference type="Pfam" id="PF13843">
    <property type="entry name" value="DDE_Tnp_1_7"/>
    <property type="match status" value="1"/>
</dbReference>
<evidence type="ECO:0000259" key="2">
    <source>
        <dbReference type="Pfam" id="PF13843"/>
    </source>
</evidence>
<evidence type="ECO:0000313" key="3">
    <source>
        <dbReference type="Proteomes" id="UP001318040"/>
    </source>
</evidence>
<feature type="domain" description="PiggyBac transposable element-derived protein 4 C-terminal zinc-finger" evidence="1">
    <location>
        <begin position="502"/>
        <end position="554"/>
    </location>
</feature>
<dbReference type="InterPro" id="IPR032718">
    <property type="entry name" value="PGBD4_Znf_C"/>
</dbReference>
<feature type="domain" description="PiggyBac transposable element-derived protein" evidence="2">
    <location>
        <begin position="281"/>
        <end position="444"/>
    </location>
</feature>
<dbReference type="Proteomes" id="UP001318040">
    <property type="component" value="Chromosome 40"/>
</dbReference>
<dbReference type="RefSeq" id="XP_032824659.1">
    <property type="nucleotide sequence ID" value="XM_032968768.1"/>
</dbReference>
<gene>
    <name evidence="4" type="primary">LOC116950743</name>
</gene>
<protein>
    <submittedName>
        <fullName evidence="4">Uncharacterized protein LOC116950743</fullName>
    </submittedName>
</protein>
<dbReference type="PANTHER" id="PTHR46599:SF2">
    <property type="entry name" value="PIGGYBAC TRANSPOSABLE ELEMENT-DERIVED PROTEIN 4-LIKE"/>
    <property type="match status" value="1"/>
</dbReference>
<dbReference type="KEGG" id="pmrn:116950743"/>
<sequence length="556" mass="60364">MDNPVPHSVVNPVPHSVVNPVPLSMDNPVPHSVVNPVPHSVGNPVPLSVVNPVPHSVDNPVPLSVVNPVPYSVDNPVPHSVDNPVPHSVVNPVPHSVDNPVPHSVDNPVPHSVDNPVPHSVVNPVPHSVDNPVPHSVVNPVPHSVDNPVPLSIVSVAARCVGGCTSRRAGSSAAPAVGNCTDRTAHSVTSSTAHSVTDSAAHSVTNSAAHSITNSAAHSITNSTAHSVTNSTAHSVTDSLAHSVTNSLAHSVTDSAAHSTSNAALRTTRLAAVATPAPAESGGLGYRVVMSLTRSYWHRNHHLYFDRYFSSPALLEDLRSRCGTYACGTVSLSRRGLPPPAREVASLLRHRGDFAFFQKGGLVLSVWRDKRVVATLSTNQDPRMVRPVDEGPIKPAPVVHYNRFMGGVDRSDQYRSYYAVGRASKKWWRYIVWFLLNLSIVNAWLLYRESPHEPPMPKNYDHFQFRVDLAEQLRGGHRRMGHHKGKRSRQVVSYVSAENMSAHQLVRTARGKKVCRLCSRHGRKTRAGRQVQTSFGCGICDVPLCRFGCFRDFHQV</sequence>
<accession>A0AAJ7X7R8</accession>
<dbReference type="AlphaFoldDB" id="A0AAJ7X7R8"/>
<proteinExistence type="predicted"/>